<name>A0ABN8ZUS8_RANTA</name>
<evidence type="ECO:0000313" key="3">
    <source>
        <dbReference type="Proteomes" id="UP001176941"/>
    </source>
</evidence>
<evidence type="ECO:0000256" key="1">
    <source>
        <dbReference type="SAM" id="MobiDB-lite"/>
    </source>
</evidence>
<dbReference type="EMBL" id="OX459942">
    <property type="protein sequence ID" value="CAI9177283.1"/>
    <property type="molecule type" value="Genomic_DNA"/>
</dbReference>
<organism evidence="2 3">
    <name type="scientific">Rangifer tarandus platyrhynchus</name>
    <name type="common">Svalbard reindeer</name>
    <dbReference type="NCBI Taxonomy" id="3082113"/>
    <lineage>
        <taxon>Eukaryota</taxon>
        <taxon>Metazoa</taxon>
        <taxon>Chordata</taxon>
        <taxon>Craniata</taxon>
        <taxon>Vertebrata</taxon>
        <taxon>Euteleostomi</taxon>
        <taxon>Mammalia</taxon>
        <taxon>Eutheria</taxon>
        <taxon>Laurasiatheria</taxon>
        <taxon>Artiodactyla</taxon>
        <taxon>Ruminantia</taxon>
        <taxon>Pecora</taxon>
        <taxon>Cervidae</taxon>
        <taxon>Odocoileinae</taxon>
        <taxon>Rangifer</taxon>
    </lineage>
</organism>
<gene>
    <name evidence="2" type="ORF">MRATA1EN1_LOCUS26245</name>
</gene>
<evidence type="ECO:0000313" key="2">
    <source>
        <dbReference type="EMBL" id="CAI9177283.1"/>
    </source>
</evidence>
<proteinExistence type="predicted"/>
<feature type="compositionally biased region" description="Low complexity" evidence="1">
    <location>
        <begin position="69"/>
        <end position="80"/>
    </location>
</feature>
<dbReference type="Proteomes" id="UP001176941">
    <property type="component" value="Chromosome 6"/>
</dbReference>
<feature type="region of interest" description="Disordered" evidence="1">
    <location>
        <begin position="1"/>
        <end position="45"/>
    </location>
</feature>
<sequence length="108" mass="11659">MSSAGGGRGAVRASLLRAETQRTCPAPSARARAQVGQWPVPVTNADGLEADRPQLLQTPPQNRVLHPLHSSSYTTSSHTTRPPYKMAAWPKELLTIEMPAFRGESADL</sequence>
<accession>A0ABN8ZUS8</accession>
<feature type="region of interest" description="Disordered" evidence="1">
    <location>
        <begin position="57"/>
        <end position="83"/>
    </location>
</feature>
<reference evidence="2" key="1">
    <citation type="submission" date="2023-04" db="EMBL/GenBank/DDBJ databases">
        <authorList>
            <consortium name="ELIXIR-Norway"/>
        </authorList>
    </citation>
    <scope>NUCLEOTIDE SEQUENCE [LARGE SCALE GENOMIC DNA]</scope>
</reference>
<keyword evidence="3" id="KW-1185">Reference proteome</keyword>
<protein>
    <submittedName>
        <fullName evidence="2">Uncharacterized protein</fullName>
    </submittedName>
</protein>